<dbReference type="InterPro" id="IPR011989">
    <property type="entry name" value="ARM-like"/>
</dbReference>
<gene>
    <name evidence="4" type="ORF">X798_07074</name>
</gene>
<keyword evidence="5" id="KW-1185">Reference proteome</keyword>
<dbReference type="GO" id="GO:0005829">
    <property type="term" value="C:cytosol"/>
    <property type="evidence" value="ECO:0007669"/>
    <property type="project" value="TreeGrafter"/>
</dbReference>
<dbReference type="GO" id="GO:0072542">
    <property type="term" value="F:protein phosphatase activator activity"/>
    <property type="evidence" value="ECO:0007669"/>
    <property type="project" value="TreeGrafter"/>
</dbReference>
<evidence type="ECO:0000313" key="4">
    <source>
        <dbReference type="EMBL" id="OZC05946.1"/>
    </source>
</evidence>
<sequence length="450" mass="52072">MEGRGLFKLFAGATSTFRESRLLANNMLKSRKKDKDGKNDKEEKKQEKVRKDSKEEISKKEEKQQQTAANNHMNGMTTAPTSIPQIKTEDVSNETIPVDAPPPTSLKKHALAGGPALARRDRRQSSSLFLVSTNRELVKLPNIKDAEPAAQEELFIQKLRQCSVVFDFAVDPLSDLKYKEVKSLSVYHPQLAYCVVQFLEKDPTLTEPVILSLLKFWPKVHSPKEVMFLNEFEEILDVIEPTEFQKVMVPLFQQLARCISSPHFQVAERALYYWNNEYIMSLISDNAVVILPIMFPALYRNSKNHWNKTIHGLIYNALKLFMEINQRLFDECSQNFNREREDENAKLKEKISKWEIVEKKARQNPQFSEVSQQLQNTCSSLAQLSMNENGKIEPVDTTKIKQQAARYAIDRIQERPLTRRKSELPHDPNTDRALDEHRRHEPYLPTVPHE</sequence>
<reference evidence="4 5" key="1">
    <citation type="submission" date="2015-12" db="EMBL/GenBank/DDBJ databases">
        <title>Draft genome of the nematode, Onchocerca flexuosa.</title>
        <authorList>
            <person name="Mitreva M."/>
        </authorList>
    </citation>
    <scope>NUCLEOTIDE SEQUENCE [LARGE SCALE GENOMIC DNA]</scope>
    <source>
        <strain evidence="4">Red Deer</strain>
    </source>
</reference>
<dbReference type="InterPro" id="IPR002554">
    <property type="entry name" value="PP2A_B56"/>
</dbReference>
<dbReference type="AlphaFoldDB" id="A0A238BM53"/>
<name>A0A238BM53_9BILA</name>
<accession>A0A238BM53</accession>
<evidence type="ECO:0000256" key="2">
    <source>
        <dbReference type="SAM" id="Coils"/>
    </source>
</evidence>
<dbReference type="PANTHER" id="PTHR10257:SF3">
    <property type="entry name" value="SERINE_THREONINE-PROTEIN PHOSPHATASE 2A 56 KDA REGULATORY SUBUNIT GAMMA ISOFORM"/>
    <property type="match status" value="1"/>
</dbReference>
<dbReference type="SUPFAM" id="SSF48371">
    <property type="entry name" value="ARM repeat"/>
    <property type="match status" value="1"/>
</dbReference>
<feature type="region of interest" description="Disordered" evidence="3">
    <location>
        <begin position="24"/>
        <end position="83"/>
    </location>
</feature>
<dbReference type="PANTHER" id="PTHR10257">
    <property type="entry name" value="SERINE/THREONINE PROTEIN PHOSPHATASE 2A PP2A REGULATORY SUBUNIT B"/>
    <property type="match status" value="1"/>
</dbReference>
<dbReference type="GO" id="GO:0005634">
    <property type="term" value="C:nucleus"/>
    <property type="evidence" value="ECO:0007669"/>
    <property type="project" value="TreeGrafter"/>
</dbReference>
<dbReference type="Proteomes" id="UP000242913">
    <property type="component" value="Unassembled WGS sequence"/>
</dbReference>
<dbReference type="GO" id="GO:0000159">
    <property type="term" value="C:protein phosphatase type 2A complex"/>
    <property type="evidence" value="ECO:0007669"/>
    <property type="project" value="InterPro"/>
</dbReference>
<keyword evidence="2" id="KW-0175">Coiled coil</keyword>
<comment type="similarity">
    <text evidence="1">Belongs to the phosphatase 2A regulatory subunit B56 family.</text>
</comment>
<dbReference type="InterPro" id="IPR016024">
    <property type="entry name" value="ARM-type_fold"/>
</dbReference>
<dbReference type="Pfam" id="PF01603">
    <property type="entry name" value="B56"/>
    <property type="match status" value="1"/>
</dbReference>
<evidence type="ECO:0000313" key="5">
    <source>
        <dbReference type="Proteomes" id="UP000242913"/>
    </source>
</evidence>
<dbReference type="FunFam" id="1.25.10.10:FF:000688">
    <property type="entry name" value="Serine/threonine protein phosphatase 2A regulatory subunit"/>
    <property type="match status" value="1"/>
</dbReference>
<evidence type="ECO:0000256" key="3">
    <source>
        <dbReference type="SAM" id="MobiDB-lite"/>
    </source>
</evidence>
<dbReference type="Gene3D" id="1.25.10.10">
    <property type="entry name" value="Leucine-rich Repeat Variant"/>
    <property type="match status" value="2"/>
</dbReference>
<dbReference type="OrthoDB" id="10264446at2759"/>
<organism evidence="4 5">
    <name type="scientific">Onchocerca flexuosa</name>
    <dbReference type="NCBI Taxonomy" id="387005"/>
    <lineage>
        <taxon>Eukaryota</taxon>
        <taxon>Metazoa</taxon>
        <taxon>Ecdysozoa</taxon>
        <taxon>Nematoda</taxon>
        <taxon>Chromadorea</taxon>
        <taxon>Rhabditida</taxon>
        <taxon>Spirurina</taxon>
        <taxon>Spiruromorpha</taxon>
        <taxon>Filarioidea</taxon>
        <taxon>Onchocercidae</taxon>
        <taxon>Onchocerca</taxon>
    </lineage>
</organism>
<proteinExistence type="inferred from homology"/>
<feature type="coiled-coil region" evidence="2">
    <location>
        <begin position="337"/>
        <end position="364"/>
    </location>
</feature>
<dbReference type="GO" id="GO:0007165">
    <property type="term" value="P:signal transduction"/>
    <property type="evidence" value="ECO:0007669"/>
    <property type="project" value="InterPro"/>
</dbReference>
<dbReference type="EMBL" id="KZ270310">
    <property type="protein sequence ID" value="OZC05946.1"/>
    <property type="molecule type" value="Genomic_DNA"/>
</dbReference>
<evidence type="ECO:0000256" key="1">
    <source>
        <dbReference type="ARBA" id="ARBA00009745"/>
    </source>
</evidence>
<feature type="compositionally biased region" description="Basic and acidic residues" evidence="3">
    <location>
        <begin position="33"/>
        <end position="64"/>
    </location>
</feature>
<protein>
    <submittedName>
        <fullName evidence="4">Protein phosphatase 2A regulatory B subunit</fullName>
    </submittedName>
</protein>
<feature type="region of interest" description="Disordered" evidence="3">
    <location>
        <begin position="98"/>
        <end position="118"/>
    </location>
</feature>
<feature type="compositionally biased region" description="Polar residues" evidence="3">
    <location>
        <begin position="67"/>
        <end position="83"/>
    </location>
</feature>
<feature type="region of interest" description="Disordered" evidence="3">
    <location>
        <begin position="411"/>
        <end position="450"/>
    </location>
</feature>